<evidence type="ECO:0000256" key="8">
    <source>
        <dbReference type="ARBA" id="ARBA00022917"/>
    </source>
</evidence>
<evidence type="ECO:0000256" key="5">
    <source>
        <dbReference type="ARBA" id="ARBA00022598"/>
    </source>
</evidence>
<protein>
    <recommendedName>
        <fullName evidence="3">aspartate--tRNA ligase</fullName>
        <ecNumber evidence="3">6.1.1.12</ecNumber>
    </recommendedName>
</protein>
<dbReference type="FunFam" id="3.30.930.10:FF:000013">
    <property type="entry name" value="Aspartate--tRNA ligase, cytoplasmic"/>
    <property type="match status" value="1"/>
</dbReference>
<dbReference type="EC" id="6.1.1.12" evidence="3"/>
<dbReference type="GO" id="GO:0006422">
    <property type="term" value="P:aspartyl-tRNA aminoacylation"/>
    <property type="evidence" value="ECO:0007669"/>
    <property type="project" value="InterPro"/>
</dbReference>
<dbReference type="AlphaFoldDB" id="A0A4Z1EQJ4"/>
<sequence length="1037" mass="117677">MSALKKRLSKLIPDRIGKSNNNSNNSSNENVPQLADGIEGSSGSNGPLASTPQDNGAQTPERSNSRRVSREILEQNKARRSMDKERAKAENKKKQSLARIEDEKFLKEGPAALTQLYRPYSMIQSKHWRHEERALFKNINWAGKLTLSYYILSSANTRIEMDGQIISFRARMHTLRRMSAKLVFIVFRQQTMTIQGVLQSFKPEEEQNEHGTISEQMVRTVEHYPAETIVVVHAKIRKSLQTVKNATVHDYELQVYEIHRVVPLTENVPFTVYDAENINREKEVDMDDDSGDDSVAASQPMSPISTDTPRGPPSRASTDLARNAFAKLDDKNLESRTSMDTGHHQKRSLPQRVRLNNRIIDLRTTPAQAIFRIQSGICNLFRSYLDTQGFIEIHTPKLQGGATESGATVFELNYFGRPAFLAQSPQLAKQMCIAADFERVYEIGAVFRAEDSNTPRHLTEYTGLDLEMALEEHYHEALTLIDGMFKNLWKGIYDRYQKEIDLIDQFYPHTKVEWLDETPRIPFSVGVKMLVDSGWVEEDGSIPSETEDLSTRAEIRLGALVKEKYHTDYYILDKFPASVRPFYTMPDPEDDRFTNSFDIFMRGQEILTGGQRIHDAEFLEKRMKQKGVKPESMSEYLEGFRWGAPPHAGCGIGLERLTYLFLSLGNIRLASLFPRDPKSLPAVPPTLVLRHEDASTLHPIWEQEGKEFTPELLPPLEKLIANYGDAANTSWLDKRYHVWRHSTTGAAQGYVIHNSYAIIVGEPLCDKSQTPAIVSAFLNYLNTEHKNLKPIWMIIGSRTEEYLGEKFGWRTLSPAAEERADPRNNPAAKDNDLARKVRHAEKEGIKLQTLPFNEPVPEDFKEKVNARVQDWHKNRKGTQVHLTEIRPWLDEAHRKYFYAQGPDGTIHAINVLHQLSPENGYQVKFSLEFPGAPSGTVESLLLYSMKQLSAAEPDVKRITFGTGAQPHIEGGRNLGKHRIKALKKAYETIVKQARLLGKSEFREKMGTWNDGIYVAYPKGGLGAGGIRALMGFLEEDG</sequence>
<dbReference type="Pfam" id="PF09924">
    <property type="entry name" value="LPG_synthase_C"/>
    <property type="match status" value="1"/>
</dbReference>
<comment type="subcellular location">
    <subcellularLocation>
        <location evidence="1">Cytoplasm</location>
    </subcellularLocation>
</comment>
<evidence type="ECO:0000256" key="7">
    <source>
        <dbReference type="ARBA" id="ARBA00022840"/>
    </source>
</evidence>
<dbReference type="PRINTS" id="PR01042">
    <property type="entry name" value="TRNASYNTHASP"/>
</dbReference>
<feature type="domain" description="Aminoacyl-transfer RNA synthetases class-II family profile" evidence="12">
    <location>
        <begin position="371"/>
        <end position="674"/>
    </location>
</feature>
<dbReference type="PANTHER" id="PTHR43450">
    <property type="entry name" value="ASPARTYL-TRNA SYNTHETASE"/>
    <property type="match status" value="1"/>
</dbReference>
<comment type="similarity">
    <text evidence="2">Belongs to the class-II aminoacyl-tRNA synthetase family. Type 2 subfamily.</text>
</comment>
<dbReference type="GO" id="GO:0017101">
    <property type="term" value="C:aminoacyl-tRNA synthetase multienzyme complex"/>
    <property type="evidence" value="ECO:0007669"/>
    <property type="project" value="TreeGrafter"/>
</dbReference>
<dbReference type="InterPro" id="IPR012340">
    <property type="entry name" value="NA-bd_OB-fold"/>
</dbReference>
<keyword evidence="8" id="KW-0648">Protein biosynthesis</keyword>
<comment type="caution">
    <text evidence="13">The sequence shown here is derived from an EMBL/GenBank/DDBJ whole genome shotgun (WGS) entry which is preliminary data.</text>
</comment>
<dbReference type="HAMAP" id="MF_02075">
    <property type="entry name" value="Asp_tRNA_synth_type2"/>
    <property type="match status" value="1"/>
</dbReference>
<evidence type="ECO:0000256" key="11">
    <source>
        <dbReference type="SAM" id="MobiDB-lite"/>
    </source>
</evidence>
<dbReference type="EMBL" id="PQXH01000076">
    <property type="protein sequence ID" value="TGO13148.1"/>
    <property type="molecule type" value="Genomic_DNA"/>
</dbReference>
<reference evidence="13 14" key="1">
    <citation type="submission" date="2017-12" db="EMBL/GenBank/DDBJ databases">
        <title>Comparative genomics of Botrytis spp.</title>
        <authorList>
            <person name="Valero-Jimenez C.A."/>
            <person name="Tapia P."/>
            <person name="Veloso J."/>
            <person name="Silva-Moreno E."/>
            <person name="Staats M."/>
            <person name="Valdes J.H."/>
            <person name="Van Kan J.A.L."/>
        </authorList>
    </citation>
    <scope>NUCLEOTIDE SEQUENCE [LARGE SCALE GENOMIC DNA]</scope>
    <source>
        <strain evidence="13 14">Bt9001</strain>
    </source>
</reference>
<evidence type="ECO:0000256" key="10">
    <source>
        <dbReference type="ARBA" id="ARBA00047904"/>
    </source>
</evidence>
<feature type="compositionally biased region" description="Low complexity" evidence="11">
    <location>
        <begin position="19"/>
        <end position="30"/>
    </location>
</feature>
<feature type="compositionally biased region" description="Polar residues" evidence="11">
    <location>
        <begin position="296"/>
        <end position="308"/>
    </location>
</feature>
<feature type="compositionally biased region" description="Polar residues" evidence="11">
    <location>
        <begin position="41"/>
        <end position="62"/>
    </location>
</feature>
<dbReference type="Pfam" id="PF00152">
    <property type="entry name" value="tRNA-synt_2"/>
    <property type="match status" value="1"/>
</dbReference>
<evidence type="ECO:0000313" key="13">
    <source>
        <dbReference type="EMBL" id="TGO13148.1"/>
    </source>
</evidence>
<dbReference type="SUPFAM" id="SSF50249">
    <property type="entry name" value="Nucleic acid-binding proteins"/>
    <property type="match status" value="1"/>
</dbReference>
<dbReference type="PROSITE" id="PS50862">
    <property type="entry name" value="AA_TRNA_LIGASE_II"/>
    <property type="match status" value="1"/>
</dbReference>
<feature type="region of interest" description="Disordered" evidence="11">
    <location>
        <begin position="1"/>
        <end position="97"/>
    </location>
</feature>
<proteinExistence type="inferred from homology"/>
<keyword evidence="9" id="KW-0030">Aminoacyl-tRNA synthetase</keyword>
<dbReference type="Proteomes" id="UP000297777">
    <property type="component" value="Unassembled WGS sequence"/>
</dbReference>
<dbReference type="Gene3D" id="3.30.930.10">
    <property type="entry name" value="Bira Bifunctional Protein, Domain 2"/>
    <property type="match status" value="1"/>
</dbReference>
<evidence type="ECO:0000256" key="1">
    <source>
        <dbReference type="ARBA" id="ARBA00004496"/>
    </source>
</evidence>
<dbReference type="InterPro" id="IPR002312">
    <property type="entry name" value="Asp/Asn-tRNA-synth_IIb"/>
</dbReference>
<feature type="compositionally biased region" description="Basic and acidic residues" evidence="11">
    <location>
        <begin position="68"/>
        <end position="97"/>
    </location>
</feature>
<keyword evidence="4" id="KW-0963">Cytoplasm</keyword>
<dbReference type="InterPro" id="IPR004364">
    <property type="entry name" value="Aa-tRNA-synt_II"/>
</dbReference>
<keyword evidence="7" id="KW-0067">ATP-binding</keyword>
<dbReference type="GO" id="GO:0004815">
    <property type="term" value="F:aspartate-tRNA ligase activity"/>
    <property type="evidence" value="ECO:0007669"/>
    <property type="project" value="UniProtKB-EC"/>
</dbReference>
<dbReference type="InterPro" id="IPR045864">
    <property type="entry name" value="aa-tRNA-synth_II/BPL/LPL"/>
</dbReference>
<dbReference type="SUPFAM" id="SSF55681">
    <property type="entry name" value="Class II aaRS and biotin synthetases"/>
    <property type="match status" value="1"/>
</dbReference>
<evidence type="ECO:0000256" key="9">
    <source>
        <dbReference type="ARBA" id="ARBA00023146"/>
    </source>
</evidence>
<keyword evidence="6" id="KW-0547">Nucleotide-binding</keyword>
<name>A0A4Z1EQJ4_9HELO</name>
<evidence type="ECO:0000313" key="14">
    <source>
        <dbReference type="Proteomes" id="UP000297777"/>
    </source>
</evidence>
<organism evidence="13 14">
    <name type="scientific">Botrytis tulipae</name>
    <dbReference type="NCBI Taxonomy" id="87230"/>
    <lineage>
        <taxon>Eukaryota</taxon>
        <taxon>Fungi</taxon>
        <taxon>Dikarya</taxon>
        <taxon>Ascomycota</taxon>
        <taxon>Pezizomycotina</taxon>
        <taxon>Leotiomycetes</taxon>
        <taxon>Helotiales</taxon>
        <taxon>Sclerotiniaceae</taxon>
        <taxon>Botrytis</taxon>
    </lineage>
</organism>
<keyword evidence="14" id="KW-1185">Reference proteome</keyword>
<dbReference type="OrthoDB" id="372395at2759"/>
<dbReference type="NCBIfam" id="NF003483">
    <property type="entry name" value="PRK05159.1"/>
    <property type="match status" value="1"/>
</dbReference>
<keyword evidence="5" id="KW-0436">Ligase</keyword>
<dbReference type="InterPro" id="IPR024320">
    <property type="entry name" value="LPG_synthase_C"/>
</dbReference>
<dbReference type="PANTHER" id="PTHR43450:SF2">
    <property type="entry name" value="ASPARTATE--TRNA LIGASE"/>
    <property type="match status" value="1"/>
</dbReference>
<comment type="catalytic activity">
    <reaction evidence="10">
        <text>tRNA(Asp) + L-aspartate + ATP = L-aspartyl-tRNA(Asp) + AMP + diphosphate</text>
        <dbReference type="Rhea" id="RHEA:19649"/>
        <dbReference type="Rhea" id="RHEA-COMP:9660"/>
        <dbReference type="Rhea" id="RHEA-COMP:9678"/>
        <dbReference type="ChEBI" id="CHEBI:29991"/>
        <dbReference type="ChEBI" id="CHEBI:30616"/>
        <dbReference type="ChEBI" id="CHEBI:33019"/>
        <dbReference type="ChEBI" id="CHEBI:78442"/>
        <dbReference type="ChEBI" id="CHEBI:78516"/>
        <dbReference type="ChEBI" id="CHEBI:456215"/>
        <dbReference type="EC" id="6.1.1.12"/>
    </reaction>
</comment>
<dbReference type="GO" id="GO:0003723">
    <property type="term" value="F:RNA binding"/>
    <property type="evidence" value="ECO:0007669"/>
    <property type="project" value="TreeGrafter"/>
</dbReference>
<dbReference type="InterPro" id="IPR004523">
    <property type="entry name" value="Asp-tRNA_synthase_2"/>
</dbReference>
<dbReference type="Gene3D" id="2.40.50.140">
    <property type="entry name" value="Nucleic acid-binding proteins"/>
    <property type="match status" value="1"/>
</dbReference>
<evidence type="ECO:0000259" key="12">
    <source>
        <dbReference type="PROSITE" id="PS50862"/>
    </source>
</evidence>
<evidence type="ECO:0000256" key="2">
    <source>
        <dbReference type="ARBA" id="ARBA00005312"/>
    </source>
</evidence>
<feature type="region of interest" description="Disordered" evidence="11">
    <location>
        <begin position="279"/>
        <end position="317"/>
    </location>
</feature>
<evidence type="ECO:0000256" key="4">
    <source>
        <dbReference type="ARBA" id="ARBA00022490"/>
    </source>
</evidence>
<evidence type="ECO:0000256" key="6">
    <source>
        <dbReference type="ARBA" id="ARBA00022741"/>
    </source>
</evidence>
<accession>A0A4Z1EQJ4</accession>
<gene>
    <name evidence="13" type="ORF">BTUL_0076g00480</name>
</gene>
<evidence type="ECO:0000256" key="3">
    <source>
        <dbReference type="ARBA" id="ARBA00012841"/>
    </source>
</evidence>
<dbReference type="CDD" id="cd04320">
    <property type="entry name" value="AspRS_cyto_N"/>
    <property type="match status" value="1"/>
</dbReference>
<dbReference type="GO" id="GO:0005829">
    <property type="term" value="C:cytosol"/>
    <property type="evidence" value="ECO:0007669"/>
    <property type="project" value="TreeGrafter"/>
</dbReference>
<feature type="region of interest" description="Disordered" evidence="11">
    <location>
        <begin position="814"/>
        <end position="834"/>
    </location>
</feature>
<dbReference type="InterPro" id="IPR006195">
    <property type="entry name" value="aa-tRNA-synth_II"/>
</dbReference>
<dbReference type="NCBIfam" id="TIGR00458">
    <property type="entry name" value="aspS_nondisc"/>
    <property type="match status" value="1"/>
</dbReference>
<dbReference type="CDD" id="cd00776">
    <property type="entry name" value="AsxRS_core"/>
    <property type="match status" value="1"/>
</dbReference>
<dbReference type="GO" id="GO:0005524">
    <property type="term" value="F:ATP binding"/>
    <property type="evidence" value="ECO:0007669"/>
    <property type="project" value="UniProtKB-KW"/>
</dbReference>